<name>A0A1J4T9K4_9BACT</name>
<reference evidence="1 2" key="1">
    <citation type="journal article" date="2016" name="Environ. Microbiol.">
        <title>Genomic resolution of a cold subsurface aquifer community provides metabolic insights for novel microbes adapted to high CO concentrations.</title>
        <authorList>
            <person name="Probst A.J."/>
            <person name="Castelle C.J."/>
            <person name="Singh A."/>
            <person name="Brown C.T."/>
            <person name="Anantharaman K."/>
            <person name="Sharon I."/>
            <person name="Hug L.A."/>
            <person name="Burstein D."/>
            <person name="Emerson J.B."/>
            <person name="Thomas B.C."/>
            <person name="Banfield J.F."/>
        </authorList>
    </citation>
    <scope>NUCLEOTIDE SEQUENCE [LARGE SCALE GENOMIC DNA]</scope>
    <source>
        <strain evidence="1">CG1_02_37_44</strain>
    </source>
</reference>
<protein>
    <submittedName>
        <fullName evidence="1">Uncharacterized protein</fullName>
    </submittedName>
</protein>
<dbReference type="Proteomes" id="UP000183192">
    <property type="component" value="Unassembled WGS sequence"/>
</dbReference>
<sequence>MKKNIIKTLLIIISFLAFYLSCTANKIYYPQNINEPLEKEKPENNQKGSQVAVVELIRMENPYGKVKVFYESDKYGKIDRYLTIAFEYYPGFIKKNTGINLQEEAFYSKKSELEIQFVSDKTLNGKIIQSYGMLLPVDGLYDNNANIVYINTDDNADIIIHEFFHFLRDISGIVLDKDEEEKLADEFANYIQEIEKDFIRAKIKK</sequence>
<dbReference type="AlphaFoldDB" id="A0A1J4T9K4"/>
<gene>
    <name evidence="1" type="ORF">AUJ27_02225</name>
</gene>
<dbReference type="STRING" id="1805146.AUJ27_02225"/>
<organism evidence="1 2">
    <name type="scientific">Candidatus Falkowbacteria bacterium CG1_02_37_44</name>
    <dbReference type="NCBI Taxonomy" id="1805146"/>
    <lineage>
        <taxon>Bacteria</taxon>
        <taxon>Candidatus Falkowiibacteriota</taxon>
    </lineage>
</organism>
<comment type="caution">
    <text evidence="1">The sequence shown here is derived from an EMBL/GenBank/DDBJ whole genome shotgun (WGS) entry which is preliminary data.</text>
</comment>
<dbReference type="EMBL" id="MNUU01000041">
    <property type="protein sequence ID" value="OIO07563.1"/>
    <property type="molecule type" value="Genomic_DNA"/>
</dbReference>
<accession>A0A1J4T9K4</accession>
<proteinExistence type="predicted"/>
<evidence type="ECO:0000313" key="1">
    <source>
        <dbReference type="EMBL" id="OIO07563.1"/>
    </source>
</evidence>
<evidence type="ECO:0000313" key="2">
    <source>
        <dbReference type="Proteomes" id="UP000183192"/>
    </source>
</evidence>